<protein>
    <submittedName>
        <fullName evidence="3">Exostosin domain-containing protein</fullName>
    </submittedName>
</protein>
<sequence>NPIIQLPRRLLSWRRCCWPPSARQHWPDPRPTIPMELAPPCNSENCQRIPAAPGPAERDPGNLGRLAAQGYLHRVQFKLRYYLSPLPAKKHQSQHALFLLLAPFGRGYSEFETLAAIWRRRPTGAAAALPVWLAPVTRLRMSGYSPTRQLRTPSCCAGAQKPRSQIHAQPARASCGLRSGLLASRCYGNPGTGAAIWRGADGSQRPGPAAEMVGAAATGRLNAGLWSHSVLRVLPAAAIACTPARQLAATDWPAVAAAPSLPPAGLRHRDSDNGRSLA</sequence>
<reference evidence="3" key="1">
    <citation type="submission" date="2016-11" db="UniProtKB">
        <authorList>
            <consortium name="WormBaseParasite"/>
        </authorList>
    </citation>
    <scope>IDENTIFICATION</scope>
</reference>
<evidence type="ECO:0000313" key="2">
    <source>
        <dbReference type="Proteomes" id="UP000095280"/>
    </source>
</evidence>
<organism evidence="2 3">
    <name type="scientific">Macrostomum lignano</name>
    <dbReference type="NCBI Taxonomy" id="282301"/>
    <lineage>
        <taxon>Eukaryota</taxon>
        <taxon>Metazoa</taxon>
        <taxon>Spiralia</taxon>
        <taxon>Lophotrochozoa</taxon>
        <taxon>Platyhelminthes</taxon>
        <taxon>Rhabditophora</taxon>
        <taxon>Macrostomorpha</taxon>
        <taxon>Macrostomida</taxon>
        <taxon>Macrostomidae</taxon>
        <taxon>Macrostomum</taxon>
    </lineage>
</organism>
<evidence type="ECO:0000313" key="3">
    <source>
        <dbReference type="WBParaSite" id="maker-unitig_42373-snap-gene-0.1-mRNA-1"/>
    </source>
</evidence>
<accession>A0A1I8FPM5</accession>
<dbReference type="WBParaSite" id="maker-unitig_42373-snap-gene-0.1-mRNA-1">
    <property type="protein sequence ID" value="maker-unitig_42373-snap-gene-0.1-mRNA-1"/>
    <property type="gene ID" value="maker-unitig_42373-snap-gene-0.1"/>
</dbReference>
<proteinExistence type="predicted"/>
<name>A0A1I8FPM5_9PLAT</name>
<feature type="region of interest" description="Disordered" evidence="1">
    <location>
        <begin position="259"/>
        <end position="278"/>
    </location>
</feature>
<feature type="compositionally biased region" description="Basic and acidic residues" evidence="1">
    <location>
        <begin position="267"/>
        <end position="278"/>
    </location>
</feature>
<evidence type="ECO:0000256" key="1">
    <source>
        <dbReference type="SAM" id="MobiDB-lite"/>
    </source>
</evidence>
<keyword evidence="2" id="KW-1185">Reference proteome</keyword>
<dbReference type="AlphaFoldDB" id="A0A1I8FPM5"/>
<dbReference type="Proteomes" id="UP000095280">
    <property type="component" value="Unplaced"/>
</dbReference>